<dbReference type="InterPro" id="IPR000192">
    <property type="entry name" value="Aminotrans_V_dom"/>
</dbReference>
<dbReference type="EMBL" id="FUYC01000002">
    <property type="protein sequence ID" value="SKA73374.1"/>
    <property type="molecule type" value="Genomic_DNA"/>
</dbReference>
<dbReference type="SUPFAM" id="SSF53383">
    <property type="entry name" value="PLP-dependent transferases"/>
    <property type="match status" value="1"/>
</dbReference>
<dbReference type="InterPro" id="IPR024169">
    <property type="entry name" value="SP_NH2Trfase/AEP_transaminase"/>
</dbReference>
<feature type="domain" description="Aminotransferase class V" evidence="6">
    <location>
        <begin position="40"/>
        <end position="319"/>
    </location>
</feature>
<evidence type="ECO:0000256" key="2">
    <source>
        <dbReference type="ARBA" id="ARBA00009236"/>
    </source>
</evidence>
<sequence>MSTQDFAALKLFITGPTLLRPEVRQAGTLPEFGHRDSENLKRLEPAMHWLAELADAGDQYTPVLFLGSGSTGLEAAVRSLVAEDETVLNVSVGAFGDLFHSMAVANGKRAVQLKFDMGRAIDLDELDRALTEHRPGVVTFTHNETSTGVINDIHAVTELVRRRGALSVVDGVSIFGGTELGLKDSGIAMYCSATQKSLALPAGFGIGLIHAEAAEKAARVTNKGHGSDILKHLDKARKFQTLSTPNTTLANQLYVQLRYIMEEEGMARRFARHRAMREMVARWVDGLEGFRLFAQEGFRSPALTTVQVPDGVSVQQLKQVKETMRARGYLFDPGYGKLNTELEASGRAPIFRVGHMGDITPAMLEEYLGELGEVLAAL</sequence>
<keyword evidence="7" id="KW-0032">Aminotransferase</keyword>
<dbReference type="STRING" id="1121449.SAMN02745704_00462"/>
<feature type="modified residue" description="N6-(pyridoxal phosphate)lysine" evidence="5">
    <location>
        <position position="196"/>
    </location>
</feature>
<dbReference type="AlphaFoldDB" id="A0A1T4W7T3"/>
<dbReference type="Proteomes" id="UP000190027">
    <property type="component" value="Unassembled WGS sequence"/>
</dbReference>
<proteinExistence type="inferred from homology"/>
<dbReference type="Gene3D" id="3.40.640.10">
    <property type="entry name" value="Type I PLP-dependent aspartate aminotransferase-like (Major domain)"/>
    <property type="match status" value="1"/>
</dbReference>
<dbReference type="Gene3D" id="3.90.1150.10">
    <property type="entry name" value="Aspartate Aminotransferase, domain 1"/>
    <property type="match status" value="1"/>
</dbReference>
<evidence type="ECO:0000256" key="5">
    <source>
        <dbReference type="PIRSR" id="PIRSR000524-50"/>
    </source>
</evidence>
<dbReference type="RefSeq" id="WP_078716057.1">
    <property type="nucleotide sequence ID" value="NZ_FUYC01000002.1"/>
</dbReference>
<dbReference type="InterPro" id="IPR015424">
    <property type="entry name" value="PyrdxlP-dep_Trfase"/>
</dbReference>
<dbReference type="PANTHER" id="PTHR21152">
    <property type="entry name" value="AMINOTRANSFERASE CLASS V"/>
    <property type="match status" value="1"/>
</dbReference>
<evidence type="ECO:0000256" key="4">
    <source>
        <dbReference type="PIRSR" id="PIRSR000524-1"/>
    </source>
</evidence>
<keyword evidence="7" id="KW-0808">Transferase</keyword>
<dbReference type="PIRSF" id="PIRSF000524">
    <property type="entry name" value="SPT"/>
    <property type="match status" value="1"/>
</dbReference>
<feature type="binding site" evidence="4">
    <location>
        <position position="352"/>
    </location>
    <ligand>
        <name>substrate</name>
    </ligand>
</feature>
<accession>A0A1T4W7T3</accession>
<dbReference type="InterPro" id="IPR015421">
    <property type="entry name" value="PyrdxlP-dep_Trfase_major"/>
</dbReference>
<reference evidence="7 8" key="1">
    <citation type="submission" date="2017-02" db="EMBL/GenBank/DDBJ databases">
        <authorList>
            <person name="Peterson S.W."/>
        </authorList>
    </citation>
    <scope>NUCLEOTIDE SEQUENCE [LARGE SCALE GENOMIC DNA]</scope>
    <source>
        <strain evidence="7 8">DSM 16080</strain>
    </source>
</reference>
<name>A0A1T4W7T3_9BACT</name>
<evidence type="ECO:0000256" key="3">
    <source>
        <dbReference type="ARBA" id="ARBA00022898"/>
    </source>
</evidence>
<keyword evidence="8" id="KW-1185">Reference proteome</keyword>
<evidence type="ECO:0000313" key="7">
    <source>
        <dbReference type="EMBL" id="SKA73374.1"/>
    </source>
</evidence>
<comment type="similarity">
    <text evidence="2">Belongs to the class-V pyridoxal-phosphate-dependent aminotransferase family.</text>
</comment>
<organism evidence="7 8">
    <name type="scientific">Paucidesulfovibrio gracilis DSM 16080</name>
    <dbReference type="NCBI Taxonomy" id="1121449"/>
    <lineage>
        <taxon>Bacteria</taxon>
        <taxon>Pseudomonadati</taxon>
        <taxon>Thermodesulfobacteriota</taxon>
        <taxon>Desulfovibrionia</taxon>
        <taxon>Desulfovibrionales</taxon>
        <taxon>Desulfovibrionaceae</taxon>
        <taxon>Paucidesulfovibrio</taxon>
    </lineage>
</organism>
<evidence type="ECO:0000259" key="6">
    <source>
        <dbReference type="Pfam" id="PF00266"/>
    </source>
</evidence>
<evidence type="ECO:0000256" key="1">
    <source>
        <dbReference type="ARBA" id="ARBA00001933"/>
    </source>
</evidence>
<dbReference type="GO" id="GO:0019265">
    <property type="term" value="P:glycine biosynthetic process, by transamination of glyoxylate"/>
    <property type="evidence" value="ECO:0007669"/>
    <property type="project" value="TreeGrafter"/>
</dbReference>
<keyword evidence="3 5" id="KW-0663">Pyridoxal phosphate</keyword>
<dbReference type="OrthoDB" id="9766472at2"/>
<dbReference type="GO" id="GO:0004760">
    <property type="term" value="F:L-serine-pyruvate transaminase activity"/>
    <property type="evidence" value="ECO:0007669"/>
    <property type="project" value="TreeGrafter"/>
</dbReference>
<protein>
    <submittedName>
        <fullName evidence="7">Aspartate aminotransferase</fullName>
    </submittedName>
</protein>
<gene>
    <name evidence="7" type="ORF">SAMN02745704_00462</name>
</gene>
<evidence type="ECO:0000313" key="8">
    <source>
        <dbReference type="Proteomes" id="UP000190027"/>
    </source>
</evidence>
<comment type="cofactor">
    <cofactor evidence="1 5">
        <name>pyridoxal 5'-phosphate</name>
        <dbReference type="ChEBI" id="CHEBI:597326"/>
    </cofactor>
</comment>
<dbReference type="InterPro" id="IPR015422">
    <property type="entry name" value="PyrdxlP-dep_Trfase_small"/>
</dbReference>
<dbReference type="PANTHER" id="PTHR21152:SF40">
    <property type="entry name" value="ALANINE--GLYOXYLATE AMINOTRANSFERASE"/>
    <property type="match status" value="1"/>
</dbReference>
<dbReference type="GO" id="GO:0008453">
    <property type="term" value="F:alanine-glyoxylate transaminase activity"/>
    <property type="evidence" value="ECO:0007669"/>
    <property type="project" value="TreeGrafter"/>
</dbReference>
<dbReference type="Pfam" id="PF00266">
    <property type="entry name" value="Aminotran_5"/>
    <property type="match status" value="1"/>
</dbReference>